<dbReference type="PROSITE" id="PS50977">
    <property type="entry name" value="HTH_TETR_2"/>
    <property type="match status" value="1"/>
</dbReference>
<dbReference type="InterPro" id="IPR050109">
    <property type="entry name" value="HTH-type_TetR-like_transc_reg"/>
</dbReference>
<dbReference type="PANTHER" id="PTHR30055">
    <property type="entry name" value="HTH-TYPE TRANSCRIPTIONAL REGULATOR RUTR"/>
    <property type="match status" value="1"/>
</dbReference>
<dbReference type="KEGG" id="prag:EKN56_01440"/>
<evidence type="ECO:0000256" key="2">
    <source>
        <dbReference type="PROSITE-ProRule" id="PRU00335"/>
    </source>
</evidence>
<dbReference type="Proteomes" id="UP000293154">
    <property type="component" value="Chromosome"/>
</dbReference>
<sequence>MIKRLARKPLVASLMVSKYDMQISTSEKILNAAEELFALSSYDAVSIRQITQKADVKLALAHYHFGTKEALFDAVIKRRIGLLSESRLQLLDYFSNENGGKPLSIEQIVHAFVTPYLFWHLNGGAGWRSYARIVSTLLGYNLSLLQEQFDSGAARFQQEMRRAMPDADEASIQWGFDFMVGVMCNTFSEVDRIGGLSQQLCSVEDKEQACEYLLSFIVAGLERLAANNKQNLNHSLSVLKSLNPLDNTAEK</sequence>
<proteinExistence type="predicted"/>
<dbReference type="InterPro" id="IPR001647">
    <property type="entry name" value="HTH_TetR"/>
</dbReference>
<dbReference type="GO" id="GO:0003700">
    <property type="term" value="F:DNA-binding transcription factor activity"/>
    <property type="evidence" value="ECO:0007669"/>
    <property type="project" value="TreeGrafter"/>
</dbReference>
<dbReference type="AlphaFoldDB" id="A0A411WGK1"/>
<dbReference type="SUPFAM" id="SSF48498">
    <property type="entry name" value="Tetracyclin repressor-like, C-terminal domain"/>
    <property type="match status" value="1"/>
</dbReference>
<dbReference type="RefSeq" id="WP_130590183.1">
    <property type="nucleotide sequence ID" value="NZ_CP034752.1"/>
</dbReference>
<feature type="domain" description="HTH tetR-type" evidence="3">
    <location>
        <begin position="23"/>
        <end position="83"/>
    </location>
</feature>
<feature type="DNA-binding region" description="H-T-H motif" evidence="2">
    <location>
        <begin position="46"/>
        <end position="65"/>
    </location>
</feature>
<dbReference type="SUPFAM" id="SSF46689">
    <property type="entry name" value="Homeodomain-like"/>
    <property type="match status" value="1"/>
</dbReference>
<gene>
    <name evidence="4" type="ORF">EKN56_01440</name>
</gene>
<dbReference type="Gene3D" id="1.10.357.10">
    <property type="entry name" value="Tetracycline Repressor, domain 2"/>
    <property type="match status" value="1"/>
</dbReference>
<dbReference type="EMBL" id="CP034752">
    <property type="protein sequence ID" value="QBH95186.1"/>
    <property type="molecule type" value="Genomic_DNA"/>
</dbReference>
<dbReference type="OrthoDB" id="2356263at2"/>
<dbReference type="InterPro" id="IPR009057">
    <property type="entry name" value="Homeodomain-like_sf"/>
</dbReference>
<evidence type="ECO:0000313" key="4">
    <source>
        <dbReference type="EMBL" id="QBH95186.1"/>
    </source>
</evidence>
<evidence type="ECO:0000313" key="5">
    <source>
        <dbReference type="Proteomes" id="UP000293154"/>
    </source>
</evidence>
<dbReference type="PRINTS" id="PR00455">
    <property type="entry name" value="HTHTETR"/>
</dbReference>
<evidence type="ECO:0000256" key="1">
    <source>
        <dbReference type="ARBA" id="ARBA00023125"/>
    </source>
</evidence>
<dbReference type="PANTHER" id="PTHR30055:SF235">
    <property type="entry name" value="TRANSCRIPTIONAL REGULATORY PROTEIN"/>
    <property type="match status" value="1"/>
</dbReference>
<dbReference type="InterPro" id="IPR041586">
    <property type="entry name" value="PsrA_TetR_C"/>
</dbReference>
<dbReference type="Pfam" id="PF17939">
    <property type="entry name" value="TetR_C_30"/>
    <property type="match status" value="1"/>
</dbReference>
<evidence type="ECO:0000259" key="3">
    <source>
        <dbReference type="PROSITE" id="PS50977"/>
    </source>
</evidence>
<dbReference type="GO" id="GO:0000976">
    <property type="term" value="F:transcription cis-regulatory region binding"/>
    <property type="evidence" value="ECO:0007669"/>
    <property type="project" value="TreeGrafter"/>
</dbReference>
<dbReference type="Pfam" id="PF00440">
    <property type="entry name" value="TetR_N"/>
    <property type="match status" value="1"/>
</dbReference>
<name>A0A411WGK1_9GAMM</name>
<accession>A0A411WGK1</accession>
<reference evidence="4 5" key="1">
    <citation type="submission" date="2019-03" db="EMBL/GenBank/DDBJ databases">
        <title>Pragia sp. nov. isolated from the gut tract of Carduelis flavirostris.</title>
        <authorList>
            <person name="Ge Y."/>
        </authorList>
    </citation>
    <scope>NUCLEOTIDE SEQUENCE [LARGE SCALE GENOMIC DNA]</scope>
    <source>
        <strain evidence="4 5">CF-458</strain>
    </source>
</reference>
<keyword evidence="1 2" id="KW-0238">DNA-binding</keyword>
<protein>
    <submittedName>
        <fullName evidence="4">TetR/AcrR family transcriptional regulator</fullName>
    </submittedName>
</protein>
<keyword evidence="5" id="KW-1185">Reference proteome</keyword>
<organism evidence="4 5">
    <name type="scientific">Limnobaculum zhutongyuii</name>
    <dbReference type="NCBI Taxonomy" id="2498113"/>
    <lineage>
        <taxon>Bacteria</taxon>
        <taxon>Pseudomonadati</taxon>
        <taxon>Pseudomonadota</taxon>
        <taxon>Gammaproteobacteria</taxon>
        <taxon>Enterobacterales</taxon>
        <taxon>Budviciaceae</taxon>
        <taxon>Limnobaculum</taxon>
    </lineage>
</organism>
<dbReference type="InterPro" id="IPR036271">
    <property type="entry name" value="Tet_transcr_reg_TetR-rel_C_sf"/>
</dbReference>